<dbReference type="Proteomes" id="UP000887222">
    <property type="component" value="Unassembled WGS sequence"/>
</dbReference>
<keyword evidence="1" id="KW-0732">Signal</keyword>
<evidence type="ECO:0000259" key="2">
    <source>
        <dbReference type="Pfam" id="PF14321"/>
    </source>
</evidence>
<dbReference type="PROSITE" id="PS51257">
    <property type="entry name" value="PROKAR_LIPOPROTEIN"/>
    <property type="match status" value="1"/>
</dbReference>
<feature type="domain" description="DUF4382" evidence="2">
    <location>
        <begin position="36"/>
        <end position="186"/>
    </location>
</feature>
<dbReference type="RefSeq" id="WP_220806299.1">
    <property type="nucleotide sequence ID" value="NZ_BPMK01000001.1"/>
</dbReference>
<gene>
    <name evidence="3" type="ORF">NCCP691_01250</name>
</gene>
<comment type="caution">
    <text evidence="3">The sequence shown here is derived from an EMBL/GenBank/DDBJ whole genome shotgun (WGS) entry which is preliminary data.</text>
</comment>
<keyword evidence="4" id="KW-1185">Reference proteome</keyword>
<proteinExistence type="predicted"/>
<feature type="chain" id="PRO_5045913385" evidence="1">
    <location>
        <begin position="21"/>
        <end position="387"/>
    </location>
</feature>
<feature type="signal peptide" evidence="1">
    <location>
        <begin position="1"/>
        <end position="20"/>
    </location>
</feature>
<dbReference type="Pfam" id="PF14321">
    <property type="entry name" value="DUF4382"/>
    <property type="match status" value="1"/>
</dbReference>
<organism evidence="3 4">
    <name type="scientific">Noviherbaspirillum aridicola</name>
    <dbReference type="NCBI Taxonomy" id="2849687"/>
    <lineage>
        <taxon>Bacteria</taxon>
        <taxon>Pseudomonadati</taxon>
        <taxon>Pseudomonadota</taxon>
        <taxon>Betaproteobacteria</taxon>
        <taxon>Burkholderiales</taxon>
        <taxon>Oxalobacteraceae</taxon>
        <taxon>Noviherbaspirillum</taxon>
    </lineage>
</organism>
<dbReference type="EMBL" id="BPMK01000001">
    <property type="protein sequence ID" value="GIZ50111.1"/>
    <property type="molecule type" value="Genomic_DNA"/>
</dbReference>
<dbReference type="Gene3D" id="2.60.40.1120">
    <property type="entry name" value="Carboxypeptidase-like, regulatory domain"/>
    <property type="match status" value="1"/>
</dbReference>
<name>A0ABQ4PZ71_9BURK</name>
<sequence length="387" mass="39352">MNRQKTPIALAGFTAAVLLAACGGGGGGGSTDSTAGTLKVSLTDAPACGFDNVFVTVSKVRVHKSDDAAETDGGWSEIVLATPRKIDLLSLVNGKLDDLGQTTLPVGTYNQMRLVLVPNTGGTMANSVVPNKGTEQPLDTPSGVQSGIKLNGTFEVKEGATTEIALDFDACKSIVSRGNGSFGLKPVIRMIPVAVSGAINGYVDKTVVGAVVSAQANGVVLRSTVPDANGYFSLAPLEAGSYAVVITGGSRSTEVVGAVPVTASGATALSTSAQPLLTTVSTFGMVKGSLLPAQAEATASAYQALSGGPTVEVAYRAADSEGRYELSLPLAAPRYGQYSATLPISFTTQGPLAGKYAVRATAAGYQSQTIDIDLGAIDLTRDITLVR</sequence>
<accession>A0ABQ4PZ71</accession>
<dbReference type="InterPro" id="IPR025491">
    <property type="entry name" value="DUF4382"/>
</dbReference>
<dbReference type="SUPFAM" id="SSF49478">
    <property type="entry name" value="Cna protein B-type domain"/>
    <property type="match status" value="1"/>
</dbReference>
<evidence type="ECO:0000313" key="4">
    <source>
        <dbReference type="Proteomes" id="UP000887222"/>
    </source>
</evidence>
<protein>
    <submittedName>
        <fullName evidence="3">Lipoprotein</fullName>
    </submittedName>
</protein>
<evidence type="ECO:0000256" key="1">
    <source>
        <dbReference type="SAM" id="SignalP"/>
    </source>
</evidence>
<reference evidence="3 4" key="1">
    <citation type="journal article" date="2022" name="Int. J. Syst. Evol. Microbiol.">
        <title>Noviherbaspirillum aridicola sp. nov., isolated from an arid soil in Pakistan.</title>
        <authorList>
            <person name="Khan I.U."/>
            <person name="Saqib M."/>
            <person name="Amin A."/>
            <person name="Hussain F."/>
            <person name="Li L."/>
            <person name="Liu Y.H."/>
            <person name="Fang B.Z."/>
            <person name="Ahmed I."/>
            <person name="Li W.J."/>
        </authorList>
    </citation>
    <scope>NUCLEOTIDE SEQUENCE [LARGE SCALE GENOMIC DNA]</scope>
    <source>
        <strain evidence="3 4">NCCP-691</strain>
    </source>
</reference>
<evidence type="ECO:0000313" key="3">
    <source>
        <dbReference type="EMBL" id="GIZ50111.1"/>
    </source>
</evidence>
<keyword evidence="3" id="KW-0449">Lipoprotein</keyword>